<keyword evidence="8" id="KW-0472">Membrane</keyword>
<dbReference type="Gene3D" id="3.90.550.10">
    <property type="entry name" value="Spore Coat Polysaccharide Biosynthesis Protein SpsA, Chain A"/>
    <property type="match status" value="1"/>
</dbReference>
<keyword evidence="6" id="KW-0735">Signal-anchor</keyword>
<dbReference type="GO" id="GO:0000033">
    <property type="term" value="F:alpha-1,3-mannosyltransferase activity"/>
    <property type="evidence" value="ECO:0007669"/>
    <property type="project" value="TreeGrafter"/>
</dbReference>
<evidence type="ECO:0000256" key="3">
    <source>
        <dbReference type="ARBA" id="ARBA00022676"/>
    </source>
</evidence>
<evidence type="ECO:0000256" key="5">
    <source>
        <dbReference type="ARBA" id="ARBA00022692"/>
    </source>
</evidence>
<keyword evidence="4" id="KW-0808">Transferase</keyword>
<dbReference type="GO" id="GO:0006493">
    <property type="term" value="P:protein O-linked glycosylation"/>
    <property type="evidence" value="ECO:0007669"/>
    <property type="project" value="TreeGrafter"/>
</dbReference>
<dbReference type="SUPFAM" id="SSF53448">
    <property type="entry name" value="Nucleotide-diphospho-sugar transferases"/>
    <property type="match status" value="1"/>
</dbReference>
<gene>
    <name evidence="10" type="ORF">INT44_000590</name>
</gene>
<dbReference type="InterPro" id="IPR029044">
    <property type="entry name" value="Nucleotide-diphossugar_trans"/>
</dbReference>
<dbReference type="AlphaFoldDB" id="A0A8H7Q961"/>
<evidence type="ECO:0000256" key="2">
    <source>
        <dbReference type="ARBA" id="ARBA00009105"/>
    </source>
</evidence>
<accession>A0A8H7Q961</accession>
<comment type="caution">
    <text evidence="10">The sequence shown here is derived from an EMBL/GenBank/DDBJ whole genome shotgun (WGS) entry which is preliminary data.</text>
</comment>
<keyword evidence="7" id="KW-1133">Transmembrane helix</keyword>
<evidence type="ECO:0000313" key="10">
    <source>
        <dbReference type="EMBL" id="KAG2187840.1"/>
    </source>
</evidence>
<dbReference type="Pfam" id="PF11051">
    <property type="entry name" value="Mannosyl_trans3"/>
    <property type="match status" value="1"/>
</dbReference>
<evidence type="ECO:0000256" key="8">
    <source>
        <dbReference type="ARBA" id="ARBA00023136"/>
    </source>
</evidence>
<protein>
    <submittedName>
        <fullName evidence="10">Uncharacterized protein</fullName>
    </submittedName>
</protein>
<dbReference type="GO" id="GO:0005794">
    <property type="term" value="C:Golgi apparatus"/>
    <property type="evidence" value="ECO:0007669"/>
    <property type="project" value="TreeGrafter"/>
</dbReference>
<dbReference type="EMBL" id="JAEPRA010000002">
    <property type="protein sequence ID" value="KAG2187840.1"/>
    <property type="molecule type" value="Genomic_DNA"/>
</dbReference>
<name>A0A8H7Q961_9FUNG</name>
<evidence type="ECO:0000256" key="4">
    <source>
        <dbReference type="ARBA" id="ARBA00022679"/>
    </source>
</evidence>
<proteinExistence type="inferred from homology"/>
<comment type="similarity">
    <text evidence="2">Belongs to the MNN1/MNT family.</text>
</comment>
<keyword evidence="9" id="KW-0325">Glycoprotein</keyword>
<dbReference type="GO" id="GO:0016020">
    <property type="term" value="C:membrane"/>
    <property type="evidence" value="ECO:0007669"/>
    <property type="project" value="UniProtKB-SubCell"/>
</dbReference>
<evidence type="ECO:0000313" key="11">
    <source>
        <dbReference type="Proteomes" id="UP000612746"/>
    </source>
</evidence>
<dbReference type="Proteomes" id="UP000612746">
    <property type="component" value="Unassembled WGS sequence"/>
</dbReference>
<sequence>MYLSIQWTVSSDKASIGIAPSVSSLVNQSHRYVYEPVLSSNDSDIIHLSQYYDIAIPHPLTPWTKADDVILNSSLGQMFKSELLTTGEVVPDFRHLTNQQRMYKVLFQMFDPMVKAGINVQETNDELWHLFRSLESRLYPWIHMTFKSAFEIPQVSQGTGIVLCVGNNQFRYAVTAIRALREVLHTRLPIEIFYIDDNDLSPMKRLYFETEFTNVKTRDISKVIDNKWAVLGGWAIKPYAILASSFTEVIMMDADVYFFRKPEELLSDPAYLKTGALFFYDRTLFPKWFKGRDWLLSFLPTYSTQFPRSRWWNLSSSHEQEAGVVVINKSKSLFGLLSTCKMNGKKERDEVTYKHVHGDKETFWVGYEMTQTPYAFLKSYGAVIGGLGHKGDPSQVCGNQLHLGTDGRPLWWNGGMFRDKNKYPDEYLQFTHFATGQDWEFQTSCIIETDHIYQTTLEEQHLGEQYIQLDAVRKHDESKIDDGTWNQSQ</sequence>
<keyword evidence="5" id="KW-0812">Transmembrane</keyword>
<evidence type="ECO:0000256" key="6">
    <source>
        <dbReference type="ARBA" id="ARBA00022968"/>
    </source>
</evidence>
<dbReference type="PANTHER" id="PTHR31392">
    <property type="entry name" value="ALPHA-1,3-MANNOSYLTRANSFERASE MNN1-RELATED"/>
    <property type="match status" value="1"/>
</dbReference>
<keyword evidence="3" id="KW-0328">Glycosyltransferase</keyword>
<dbReference type="PANTHER" id="PTHR31392:SF1">
    <property type="entry name" value="ALPHA-1,3-MANNOSYLTRANSFERASE MNN1-RELATED"/>
    <property type="match status" value="1"/>
</dbReference>
<reference evidence="10" key="1">
    <citation type="submission" date="2020-12" db="EMBL/GenBank/DDBJ databases">
        <title>Metabolic potential, ecology and presence of endohyphal bacteria is reflected in genomic diversity of Mucoromycotina.</title>
        <authorList>
            <person name="Muszewska A."/>
            <person name="Okrasinska A."/>
            <person name="Steczkiewicz K."/>
            <person name="Drgas O."/>
            <person name="Orlowska M."/>
            <person name="Perlinska-Lenart U."/>
            <person name="Aleksandrzak-Piekarczyk T."/>
            <person name="Szatraj K."/>
            <person name="Zielenkiewicz U."/>
            <person name="Pilsyk S."/>
            <person name="Malc E."/>
            <person name="Mieczkowski P."/>
            <person name="Kruszewska J.S."/>
            <person name="Biernat P."/>
            <person name="Pawlowska J."/>
        </authorList>
    </citation>
    <scope>NUCLEOTIDE SEQUENCE</scope>
    <source>
        <strain evidence="10">WA0000051536</strain>
    </source>
</reference>
<dbReference type="OrthoDB" id="430354at2759"/>
<comment type="subcellular location">
    <subcellularLocation>
        <location evidence="1">Membrane</location>
        <topology evidence="1">Single-pass type II membrane protein</topology>
    </subcellularLocation>
</comment>
<evidence type="ECO:0000256" key="7">
    <source>
        <dbReference type="ARBA" id="ARBA00022989"/>
    </source>
</evidence>
<dbReference type="InterPro" id="IPR022751">
    <property type="entry name" value="Alpha_mannosyltransferase"/>
</dbReference>
<evidence type="ECO:0000256" key="1">
    <source>
        <dbReference type="ARBA" id="ARBA00004606"/>
    </source>
</evidence>
<evidence type="ECO:0000256" key="9">
    <source>
        <dbReference type="ARBA" id="ARBA00023180"/>
    </source>
</evidence>
<keyword evidence="11" id="KW-1185">Reference proteome</keyword>
<organism evidence="10 11">
    <name type="scientific">Umbelopsis vinacea</name>
    <dbReference type="NCBI Taxonomy" id="44442"/>
    <lineage>
        <taxon>Eukaryota</taxon>
        <taxon>Fungi</taxon>
        <taxon>Fungi incertae sedis</taxon>
        <taxon>Mucoromycota</taxon>
        <taxon>Mucoromycotina</taxon>
        <taxon>Umbelopsidomycetes</taxon>
        <taxon>Umbelopsidales</taxon>
        <taxon>Umbelopsidaceae</taxon>
        <taxon>Umbelopsis</taxon>
    </lineage>
</organism>